<keyword evidence="2" id="KW-1185">Reference proteome</keyword>
<dbReference type="HOGENOM" id="CLU_1713231_0_0_1"/>
<accession>A0A0B2UK48</accession>
<dbReference type="VEuPathDB" id="MicrosporidiaDB:M896_081620"/>
<dbReference type="GO" id="GO:0001682">
    <property type="term" value="P:tRNA 5'-leader removal"/>
    <property type="evidence" value="ECO:0007669"/>
    <property type="project" value="InterPro"/>
</dbReference>
<reference evidence="1 2" key="1">
    <citation type="journal article" date="2014" name="MBio">
        <title>The Ordospora colligata genome; evolution of extreme reduction in microsporidia and host-to-parasite horizontal gene transfer.</title>
        <authorList>
            <person name="Pombert J.-F."/>
            <person name="Haag K.L."/>
            <person name="Beidas S."/>
            <person name="Ebert D."/>
            <person name="Keeling P.J."/>
        </authorList>
    </citation>
    <scope>NUCLEOTIDE SEQUENCE [LARGE SCALE GENOMIC DNA]</scope>
    <source>
        <strain evidence="1 2">OC4</strain>
    </source>
</reference>
<dbReference type="PANTHER" id="PTHR13348:SF0">
    <property type="entry name" value="RIBONUCLEASE P PROTEIN SUBUNIT P29"/>
    <property type="match status" value="1"/>
</dbReference>
<dbReference type="InParanoid" id="A0A0B2UK48"/>
<dbReference type="EMBL" id="JOKQ01000008">
    <property type="protein sequence ID" value="KHN69422.1"/>
    <property type="molecule type" value="Genomic_DNA"/>
</dbReference>
<sequence>MFNIERHYGAHLKKETIRSESFPFVLADREFSKACKQSFPAIKGIERSKIKYTDFLRINKMFTEYLSRLKGTINPAMFANKIYTSELTGAKVKISDGRTGIVVEERVNSLVIVFKNNLVKTFIKRTNNFSVEHDGTYYIFIGSGMKSNRFTKK</sequence>
<comment type="caution">
    <text evidence="1">The sequence shown here is derived from an EMBL/GenBank/DDBJ whole genome shotgun (WGS) entry which is preliminary data.</text>
</comment>
<evidence type="ECO:0000313" key="2">
    <source>
        <dbReference type="Proteomes" id="UP000031056"/>
    </source>
</evidence>
<dbReference type="InterPro" id="IPR023534">
    <property type="entry name" value="Rof/RNase_P-like"/>
</dbReference>
<organism evidence="1 2">
    <name type="scientific">Ordospora colligata OC4</name>
    <dbReference type="NCBI Taxonomy" id="1354746"/>
    <lineage>
        <taxon>Eukaryota</taxon>
        <taxon>Fungi</taxon>
        <taxon>Fungi incertae sedis</taxon>
        <taxon>Microsporidia</taxon>
        <taxon>Ordosporidae</taxon>
        <taxon>Ordospora</taxon>
    </lineage>
</organism>
<dbReference type="GO" id="GO:0033204">
    <property type="term" value="F:ribonuclease P RNA binding"/>
    <property type="evidence" value="ECO:0007669"/>
    <property type="project" value="InterPro"/>
</dbReference>
<dbReference type="GeneID" id="26262202"/>
<dbReference type="InterPro" id="IPR036980">
    <property type="entry name" value="RNase_P/MRP_Rpp29_sf"/>
</dbReference>
<dbReference type="Gene3D" id="2.30.30.210">
    <property type="entry name" value="Ribonuclease P/MRP, subunit p29"/>
    <property type="match status" value="1"/>
</dbReference>
<dbReference type="AlphaFoldDB" id="A0A0B2UK48"/>
<dbReference type="PANTHER" id="PTHR13348">
    <property type="entry name" value="RIBONUCLEASE P SUBUNIT P29"/>
    <property type="match status" value="1"/>
</dbReference>
<dbReference type="RefSeq" id="XP_014563464.1">
    <property type="nucleotide sequence ID" value="XM_014707978.1"/>
</dbReference>
<dbReference type="GO" id="GO:0006364">
    <property type="term" value="P:rRNA processing"/>
    <property type="evidence" value="ECO:0007669"/>
    <property type="project" value="TreeGrafter"/>
</dbReference>
<name>A0A0B2UK48_9MICR</name>
<proteinExistence type="predicted"/>
<evidence type="ECO:0000313" key="1">
    <source>
        <dbReference type="EMBL" id="KHN69422.1"/>
    </source>
</evidence>
<dbReference type="GO" id="GO:0030677">
    <property type="term" value="C:ribonuclease P complex"/>
    <property type="evidence" value="ECO:0007669"/>
    <property type="project" value="InterPro"/>
</dbReference>
<protein>
    <submittedName>
        <fullName evidence="1">Uncharacterized protein</fullName>
    </submittedName>
</protein>
<dbReference type="SUPFAM" id="SSF101744">
    <property type="entry name" value="Rof/RNase P subunit-like"/>
    <property type="match status" value="1"/>
</dbReference>
<dbReference type="Proteomes" id="UP000031056">
    <property type="component" value="Unassembled WGS sequence"/>
</dbReference>
<dbReference type="OrthoDB" id="124041at2759"/>
<dbReference type="InterPro" id="IPR016848">
    <property type="entry name" value="RNase_P/MRP_Rpp29-subunit"/>
</dbReference>
<dbReference type="GO" id="GO:0000172">
    <property type="term" value="C:ribonuclease MRP complex"/>
    <property type="evidence" value="ECO:0007669"/>
    <property type="project" value="InterPro"/>
</dbReference>
<gene>
    <name evidence="1" type="ORF">M896_081620</name>
</gene>